<evidence type="ECO:0000313" key="1">
    <source>
        <dbReference type="EMBL" id="MBD1422741.1"/>
    </source>
</evidence>
<sequence length="340" mass="38622">MKNIVNKGFLIVLSLLLISCKGEELPLLDFSDPFGDSADNEHPVPNLEDSERPILISEQSESQALIVDSLSKGIMWQWKAYEHLNSSQAAWFRDIDEAKAVYNQEYILLTASSGGAALIRISDKKIMFYTNAKGSPHSAEVLPDGNIVVACSTTGTPDGDALKLYRVDSANPYVDKEIKRYNLTFGHNVVWDKEREILWATDDQNLYTYTYNNTDPENPELIVNSEFYPLPDVSPHDLSPVYGQNKLYLTTASHIFIFDIASKTFERHPYSKRNVKSVSDGPADFGTLIIEPNNSYWTNRVTNVVGSSVFFKDGYRMYKARWFIDNPFSYPNDHPYRQSK</sequence>
<dbReference type="EMBL" id="JACNYL010000003">
    <property type="protein sequence ID" value="MBD1422741.1"/>
    <property type="molecule type" value="Genomic_DNA"/>
</dbReference>
<name>A0ABR7XUL2_9SPHI</name>
<dbReference type="SUPFAM" id="SSF101898">
    <property type="entry name" value="NHL repeat"/>
    <property type="match status" value="1"/>
</dbReference>
<dbReference type="Proteomes" id="UP000651112">
    <property type="component" value="Unassembled WGS sequence"/>
</dbReference>
<comment type="caution">
    <text evidence="1">The sequence shown here is derived from an EMBL/GenBank/DDBJ whole genome shotgun (WGS) entry which is preliminary data.</text>
</comment>
<evidence type="ECO:0000313" key="2">
    <source>
        <dbReference type="Proteomes" id="UP000651112"/>
    </source>
</evidence>
<accession>A0ABR7XUL2</accession>
<proteinExistence type="predicted"/>
<protein>
    <submittedName>
        <fullName evidence="1">Uncharacterized protein</fullName>
    </submittedName>
</protein>
<organism evidence="1 2">
    <name type="scientific">Sphingobacterium chuzhouense</name>
    <dbReference type="NCBI Taxonomy" id="1742264"/>
    <lineage>
        <taxon>Bacteria</taxon>
        <taxon>Pseudomonadati</taxon>
        <taxon>Bacteroidota</taxon>
        <taxon>Sphingobacteriia</taxon>
        <taxon>Sphingobacteriales</taxon>
        <taxon>Sphingobacteriaceae</taxon>
        <taxon>Sphingobacterium</taxon>
    </lineage>
</organism>
<gene>
    <name evidence="1" type="ORF">H8B21_14290</name>
</gene>
<keyword evidence="2" id="KW-1185">Reference proteome</keyword>
<dbReference type="Pfam" id="PF20138">
    <property type="entry name" value="DUF6528"/>
    <property type="match status" value="1"/>
</dbReference>
<dbReference type="PROSITE" id="PS51257">
    <property type="entry name" value="PROKAR_LIPOPROTEIN"/>
    <property type="match status" value="1"/>
</dbReference>
<dbReference type="RefSeq" id="WP_190314436.1">
    <property type="nucleotide sequence ID" value="NZ_JACNYL010000003.1"/>
</dbReference>
<reference evidence="1 2" key="1">
    <citation type="submission" date="2020-08" db="EMBL/GenBank/DDBJ databases">
        <title>Sphingobacterium sp. DN00404 isolated from aquaculture water.</title>
        <authorList>
            <person name="Zhang M."/>
        </authorList>
    </citation>
    <scope>NUCLEOTIDE SEQUENCE [LARGE SCALE GENOMIC DNA]</scope>
    <source>
        <strain evidence="1 2">KCTC 42746</strain>
    </source>
</reference>
<dbReference type="InterPro" id="IPR045383">
    <property type="entry name" value="DUF6528"/>
</dbReference>